<feature type="domain" description="IclR-ED" evidence="5">
    <location>
        <begin position="55"/>
        <end position="239"/>
    </location>
</feature>
<dbReference type="InterPro" id="IPR014757">
    <property type="entry name" value="Tscrpt_reg_IclR_C"/>
</dbReference>
<dbReference type="PROSITE" id="PS51077">
    <property type="entry name" value="HTH_ICLR"/>
    <property type="match status" value="1"/>
</dbReference>
<dbReference type="InterPro" id="IPR050707">
    <property type="entry name" value="HTH_MetabolicPath_Reg"/>
</dbReference>
<dbReference type="GO" id="GO:0045892">
    <property type="term" value="P:negative regulation of DNA-templated transcription"/>
    <property type="evidence" value="ECO:0007669"/>
    <property type="project" value="TreeGrafter"/>
</dbReference>
<evidence type="ECO:0000313" key="7">
    <source>
        <dbReference type="Proteomes" id="UP000003828"/>
    </source>
</evidence>
<dbReference type="InterPro" id="IPR029016">
    <property type="entry name" value="GAF-like_dom_sf"/>
</dbReference>
<dbReference type="EMBL" id="BAEG01000110">
    <property type="protein sequence ID" value="GAB16068.1"/>
    <property type="molecule type" value="Genomic_DNA"/>
</dbReference>
<keyword evidence="1" id="KW-0805">Transcription regulation</keyword>
<accession>H0QTB7</accession>
<dbReference type="SMART" id="SM00346">
    <property type="entry name" value="HTH_ICLR"/>
    <property type="match status" value="1"/>
</dbReference>
<gene>
    <name evidence="6" type="ORF">ARGLB_110_00290</name>
</gene>
<dbReference type="STRING" id="1077972.ARGLB_110_00290"/>
<dbReference type="InterPro" id="IPR005471">
    <property type="entry name" value="Tscrpt_reg_IclR_N"/>
</dbReference>
<sequence>MAILEACAATWKPVTLTELVESTGLAKSTVHRMSWKLVELGMLQHTEEGFLIGNKMLALANANPVMAEVRALAMPRLLDLQRIAGASQLAVLSDGSALIIDGIYTSQMRAQRLIGRALPLHSTAVGKALLASLPPSERERYLNPALLVPNTVKTIVQPALLRRHLEGIVNAGVAVSNEEHQLGVVGIAAAVRVREGTTVAIGCVGSSSNPAMLTSHRAVRESAAYLKRAFEENEAARRRLTVRD</sequence>
<protein>
    <submittedName>
        <fullName evidence="6">Putative IclR family transcriptional regulator</fullName>
    </submittedName>
</protein>
<keyword evidence="2" id="KW-0238">DNA-binding</keyword>
<dbReference type="Pfam" id="PF01614">
    <property type="entry name" value="IclR_C"/>
    <property type="match status" value="1"/>
</dbReference>
<keyword evidence="7" id="KW-1185">Reference proteome</keyword>
<dbReference type="PANTHER" id="PTHR30136:SF24">
    <property type="entry name" value="HTH-TYPE TRANSCRIPTIONAL REPRESSOR ALLR"/>
    <property type="match status" value="1"/>
</dbReference>
<dbReference type="Gene3D" id="1.10.10.10">
    <property type="entry name" value="Winged helix-like DNA-binding domain superfamily/Winged helix DNA-binding domain"/>
    <property type="match status" value="1"/>
</dbReference>
<evidence type="ECO:0000313" key="6">
    <source>
        <dbReference type="EMBL" id="GAB16068.1"/>
    </source>
</evidence>
<proteinExistence type="predicted"/>
<dbReference type="GO" id="GO:0003700">
    <property type="term" value="F:DNA-binding transcription factor activity"/>
    <property type="evidence" value="ECO:0007669"/>
    <property type="project" value="TreeGrafter"/>
</dbReference>
<dbReference type="PANTHER" id="PTHR30136">
    <property type="entry name" value="HELIX-TURN-HELIX TRANSCRIPTIONAL REGULATOR, ICLR FAMILY"/>
    <property type="match status" value="1"/>
</dbReference>
<evidence type="ECO:0000259" key="4">
    <source>
        <dbReference type="PROSITE" id="PS51077"/>
    </source>
</evidence>
<comment type="caution">
    <text evidence="6">The sequence shown here is derived from an EMBL/GenBank/DDBJ whole genome shotgun (WGS) entry which is preliminary data.</text>
</comment>
<evidence type="ECO:0000256" key="2">
    <source>
        <dbReference type="ARBA" id="ARBA00023125"/>
    </source>
</evidence>
<dbReference type="Pfam" id="PF09339">
    <property type="entry name" value="HTH_IclR"/>
    <property type="match status" value="1"/>
</dbReference>
<evidence type="ECO:0000259" key="5">
    <source>
        <dbReference type="PROSITE" id="PS51078"/>
    </source>
</evidence>
<dbReference type="InterPro" id="IPR036388">
    <property type="entry name" value="WH-like_DNA-bd_sf"/>
</dbReference>
<evidence type="ECO:0000256" key="1">
    <source>
        <dbReference type="ARBA" id="ARBA00023015"/>
    </source>
</evidence>
<dbReference type="AlphaFoldDB" id="H0QTB7"/>
<dbReference type="PROSITE" id="PS51078">
    <property type="entry name" value="ICLR_ED"/>
    <property type="match status" value="1"/>
</dbReference>
<dbReference type="SUPFAM" id="SSF46785">
    <property type="entry name" value="Winged helix' DNA-binding domain"/>
    <property type="match status" value="1"/>
</dbReference>
<reference evidence="6 7" key="1">
    <citation type="submission" date="2011-12" db="EMBL/GenBank/DDBJ databases">
        <title>Whole genome shotgun sequence of Arthrobacter globiformis NBRC 12137.</title>
        <authorList>
            <person name="Miyazawa S."/>
            <person name="Hosoyama A."/>
            <person name="Tsuchikane K."/>
            <person name="Katsumata H."/>
            <person name="Yamazaki S."/>
            <person name="Fujita N."/>
        </authorList>
    </citation>
    <scope>NUCLEOTIDE SEQUENCE [LARGE SCALE GENOMIC DNA]</scope>
    <source>
        <strain evidence="6 7">NBRC 12137</strain>
    </source>
</reference>
<evidence type="ECO:0000256" key="3">
    <source>
        <dbReference type="ARBA" id="ARBA00023163"/>
    </source>
</evidence>
<keyword evidence="3" id="KW-0804">Transcription</keyword>
<name>H0QTB7_ARTG1</name>
<dbReference type="eggNOG" id="COG1414">
    <property type="taxonomic scope" value="Bacteria"/>
</dbReference>
<organism evidence="6 7">
    <name type="scientific">Arthrobacter globiformis (strain ATCC 8010 / DSM 20124 / JCM 1332 / NBRC 12137 / NCIMB 8907 / NRRL B-2979 / 168)</name>
    <dbReference type="NCBI Taxonomy" id="1077972"/>
    <lineage>
        <taxon>Bacteria</taxon>
        <taxon>Bacillati</taxon>
        <taxon>Actinomycetota</taxon>
        <taxon>Actinomycetes</taxon>
        <taxon>Micrococcales</taxon>
        <taxon>Micrococcaceae</taxon>
        <taxon>Arthrobacter</taxon>
    </lineage>
</organism>
<dbReference type="Proteomes" id="UP000003828">
    <property type="component" value="Unassembled WGS sequence"/>
</dbReference>
<dbReference type="Gene3D" id="3.30.450.40">
    <property type="match status" value="1"/>
</dbReference>
<feature type="domain" description="HTH iclR-type" evidence="4">
    <location>
        <begin position="1"/>
        <end position="54"/>
    </location>
</feature>
<dbReference type="InterPro" id="IPR036390">
    <property type="entry name" value="WH_DNA-bd_sf"/>
</dbReference>
<dbReference type="SUPFAM" id="SSF55781">
    <property type="entry name" value="GAF domain-like"/>
    <property type="match status" value="1"/>
</dbReference>
<dbReference type="GO" id="GO:0003677">
    <property type="term" value="F:DNA binding"/>
    <property type="evidence" value="ECO:0007669"/>
    <property type="project" value="UniProtKB-KW"/>
</dbReference>